<dbReference type="Ensembl" id="ENSAMXT00005039602.1">
    <property type="protein sequence ID" value="ENSAMXP00005036333.1"/>
    <property type="gene ID" value="ENSAMXG00005017362.1"/>
</dbReference>
<proteinExistence type="predicted"/>
<evidence type="ECO:0000313" key="1">
    <source>
        <dbReference type="Ensembl" id="ENSAMXP00005036333.1"/>
    </source>
</evidence>
<sequence>MSSLLFSEHTLLFQFQQDNAHPHTNTILKACLKDTDTIPWPDTSPDLSLIENVWDAIVNTTNRVKSAGSE</sequence>
<accession>A0A8B9KGI7</accession>
<protein>
    <recommendedName>
        <fullName evidence="3">Tc1-like transposase DDE domain-containing protein</fullName>
    </recommendedName>
</protein>
<dbReference type="GO" id="GO:0003676">
    <property type="term" value="F:nucleic acid binding"/>
    <property type="evidence" value="ECO:0007669"/>
    <property type="project" value="InterPro"/>
</dbReference>
<name>A0A8B9KGI7_ASTMX</name>
<dbReference type="Gene3D" id="3.30.420.10">
    <property type="entry name" value="Ribonuclease H-like superfamily/Ribonuclease H"/>
    <property type="match status" value="1"/>
</dbReference>
<dbReference type="AlphaFoldDB" id="A0A8B9KGI7"/>
<evidence type="ECO:0008006" key="3">
    <source>
        <dbReference type="Google" id="ProtNLM"/>
    </source>
</evidence>
<reference evidence="1" key="1">
    <citation type="submission" date="2025-08" db="UniProtKB">
        <authorList>
            <consortium name="Ensembl"/>
        </authorList>
    </citation>
    <scope>IDENTIFICATION</scope>
</reference>
<organism evidence="1 2">
    <name type="scientific">Astyanax mexicanus</name>
    <name type="common">Blind cave fish</name>
    <name type="synonym">Astyanax fasciatus mexicanus</name>
    <dbReference type="NCBI Taxonomy" id="7994"/>
    <lineage>
        <taxon>Eukaryota</taxon>
        <taxon>Metazoa</taxon>
        <taxon>Chordata</taxon>
        <taxon>Craniata</taxon>
        <taxon>Vertebrata</taxon>
        <taxon>Euteleostomi</taxon>
        <taxon>Actinopterygii</taxon>
        <taxon>Neopterygii</taxon>
        <taxon>Teleostei</taxon>
        <taxon>Ostariophysi</taxon>
        <taxon>Characiformes</taxon>
        <taxon>Characoidei</taxon>
        <taxon>Acestrorhamphidae</taxon>
        <taxon>Acestrorhamphinae</taxon>
        <taxon>Astyanax</taxon>
    </lineage>
</organism>
<dbReference type="InterPro" id="IPR036397">
    <property type="entry name" value="RNaseH_sf"/>
</dbReference>
<evidence type="ECO:0000313" key="2">
    <source>
        <dbReference type="Proteomes" id="UP000694621"/>
    </source>
</evidence>
<dbReference type="Proteomes" id="UP000694621">
    <property type="component" value="Unplaced"/>
</dbReference>